<feature type="domain" description="PABC" evidence="10">
    <location>
        <begin position="2212"/>
        <end position="2290"/>
    </location>
</feature>
<dbReference type="InterPro" id="IPR000569">
    <property type="entry name" value="HECT_dom"/>
</dbReference>
<feature type="compositionally biased region" description="Basic and acidic residues" evidence="7">
    <location>
        <begin position="359"/>
        <end position="374"/>
    </location>
</feature>
<evidence type="ECO:0000256" key="3">
    <source>
        <dbReference type="ARBA" id="ARBA00022786"/>
    </source>
</evidence>
<dbReference type="SMART" id="SM00517">
    <property type="entry name" value="PolyA"/>
    <property type="match status" value="1"/>
</dbReference>
<dbReference type="Gene3D" id="1.10.8.10">
    <property type="entry name" value="DNA helicase RuvA subunit, C-terminal domain"/>
    <property type="match status" value="1"/>
</dbReference>
<dbReference type="GO" id="GO:0034450">
    <property type="term" value="F:ubiquitin-ubiquitin ligase activity"/>
    <property type="evidence" value="ECO:0007669"/>
    <property type="project" value="TreeGrafter"/>
</dbReference>
<evidence type="ECO:0000256" key="4">
    <source>
        <dbReference type="ARBA" id="ARBA00022833"/>
    </source>
</evidence>
<dbReference type="Gene3D" id="3.90.1750.10">
    <property type="entry name" value="Hect, E3 ligase catalytic domains"/>
    <property type="match status" value="2"/>
</dbReference>
<reference evidence="11 12" key="1">
    <citation type="journal article" date="2023" name="BMC Biol.">
        <title>The compact genome of the sponge Oopsacas minuta (Hexactinellida) is lacking key metazoan core genes.</title>
        <authorList>
            <person name="Santini S."/>
            <person name="Schenkelaars Q."/>
            <person name="Jourda C."/>
            <person name="Duchesne M."/>
            <person name="Belahbib H."/>
            <person name="Rocher C."/>
            <person name="Selva M."/>
            <person name="Riesgo A."/>
            <person name="Vervoort M."/>
            <person name="Leys S.P."/>
            <person name="Kodjabachian L."/>
            <person name="Le Bivic A."/>
            <person name="Borchiellini C."/>
            <person name="Claverie J.M."/>
            <person name="Renard E."/>
        </authorList>
    </citation>
    <scope>NUCLEOTIDE SEQUENCE [LARGE SCALE GENOMIC DNA]</scope>
    <source>
        <strain evidence="11">SPO-2</strain>
    </source>
</reference>
<organism evidence="11 12">
    <name type="scientific">Oopsacas minuta</name>
    <dbReference type="NCBI Taxonomy" id="111878"/>
    <lineage>
        <taxon>Eukaryota</taxon>
        <taxon>Metazoa</taxon>
        <taxon>Porifera</taxon>
        <taxon>Hexactinellida</taxon>
        <taxon>Hexasterophora</taxon>
        <taxon>Lyssacinosida</taxon>
        <taxon>Leucopsacidae</taxon>
        <taxon>Oopsacas</taxon>
    </lineage>
</organism>
<dbReference type="EMBL" id="JAKMXF010000325">
    <property type="protein sequence ID" value="KAI6648787.1"/>
    <property type="molecule type" value="Genomic_DNA"/>
</dbReference>
<dbReference type="GO" id="GO:0005737">
    <property type="term" value="C:cytoplasm"/>
    <property type="evidence" value="ECO:0007669"/>
    <property type="project" value="TreeGrafter"/>
</dbReference>
<dbReference type="SUPFAM" id="SSF50985">
    <property type="entry name" value="RCC1/BLIP-II"/>
    <property type="match status" value="1"/>
</dbReference>
<evidence type="ECO:0000259" key="10">
    <source>
        <dbReference type="PROSITE" id="PS51309"/>
    </source>
</evidence>
<evidence type="ECO:0000256" key="1">
    <source>
        <dbReference type="ARBA" id="ARBA00022723"/>
    </source>
</evidence>
<dbReference type="InterPro" id="IPR003126">
    <property type="entry name" value="Znf_UBR"/>
</dbReference>
<accession>A0AAV7JJC4</accession>
<protein>
    <submittedName>
        <fullName evidence="11">E3 ubiquitin-protein ligase UBR5-like</fullName>
    </submittedName>
</protein>
<dbReference type="SUPFAM" id="SSF56204">
    <property type="entry name" value="Hect, E3 ligase catalytic domain"/>
    <property type="match status" value="1"/>
</dbReference>
<dbReference type="Pfam" id="PF00632">
    <property type="entry name" value="HECT"/>
    <property type="match status" value="1"/>
</dbReference>
<dbReference type="GO" id="GO:0008270">
    <property type="term" value="F:zinc ion binding"/>
    <property type="evidence" value="ECO:0007669"/>
    <property type="project" value="UniProtKB-KW"/>
</dbReference>
<evidence type="ECO:0000256" key="6">
    <source>
        <dbReference type="PROSITE-ProRule" id="PRU00508"/>
    </source>
</evidence>
<feature type="domain" description="HECT" evidence="8">
    <location>
        <begin position="2353"/>
        <end position="2638"/>
    </location>
</feature>
<dbReference type="InterPro" id="IPR024725">
    <property type="entry name" value="UBR5_UBA"/>
</dbReference>
<feature type="domain" description="UBR-type" evidence="9">
    <location>
        <begin position="1126"/>
        <end position="1195"/>
    </location>
</feature>
<evidence type="ECO:0000256" key="5">
    <source>
        <dbReference type="PROSITE-ProRule" id="PRU00104"/>
    </source>
</evidence>
<dbReference type="PROSITE" id="PS51157">
    <property type="entry name" value="ZF_UBR"/>
    <property type="match status" value="1"/>
</dbReference>
<dbReference type="GO" id="GO:0043130">
    <property type="term" value="F:ubiquitin binding"/>
    <property type="evidence" value="ECO:0007669"/>
    <property type="project" value="InterPro"/>
</dbReference>
<gene>
    <name evidence="11" type="ORF">LOD99_7050</name>
</gene>
<dbReference type="SUPFAM" id="SSF63570">
    <property type="entry name" value="PABC (PABP) domain"/>
    <property type="match status" value="1"/>
</dbReference>
<dbReference type="InterPro" id="IPR036053">
    <property type="entry name" value="PABP-dom"/>
</dbReference>
<feature type="region of interest" description="Disordered" evidence="7">
    <location>
        <begin position="350"/>
        <end position="374"/>
    </location>
</feature>
<keyword evidence="4" id="KW-0862">Zinc</keyword>
<dbReference type="InterPro" id="IPR002004">
    <property type="entry name" value="PABP_HYD_C"/>
</dbReference>
<keyword evidence="1" id="KW-0479">Metal-binding</keyword>
<dbReference type="Gene3D" id="3.30.2410.10">
    <property type="entry name" value="Hect, E3 ligase catalytic domain"/>
    <property type="match status" value="1"/>
</dbReference>
<evidence type="ECO:0000256" key="2">
    <source>
        <dbReference type="ARBA" id="ARBA00022771"/>
    </source>
</evidence>
<evidence type="ECO:0000259" key="8">
    <source>
        <dbReference type="PROSITE" id="PS50237"/>
    </source>
</evidence>
<dbReference type="SMART" id="SM00119">
    <property type="entry name" value="HECTc"/>
    <property type="match status" value="1"/>
</dbReference>
<dbReference type="Pfam" id="PF11547">
    <property type="entry name" value="E3_UbLigase_EDD"/>
    <property type="match status" value="1"/>
</dbReference>
<dbReference type="Gene3D" id="1.10.1900.10">
    <property type="entry name" value="c-terminal domain of poly(a) binding protein"/>
    <property type="match status" value="1"/>
</dbReference>
<dbReference type="GO" id="GO:0090263">
    <property type="term" value="P:positive regulation of canonical Wnt signaling pathway"/>
    <property type="evidence" value="ECO:0007669"/>
    <property type="project" value="TreeGrafter"/>
</dbReference>
<evidence type="ECO:0000313" key="11">
    <source>
        <dbReference type="EMBL" id="KAI6648787.1"/>
    </source>
</evidence>
<dbReference type="SMART" id="SM00396">
    <property type="entry name" value="ZnF_UBR1"/>
    <property type="match status" value="1"/>
</dbReference>
<evidence type="ECO:0000259" key="9">
    <source>
        <dbReference type="PROSITE" id="PS51157"/>
    </source>
</evidence>
<feature type="zinc finger region" description="UBR-type" evidence="6">
    <location>
        <begin position="1126"/>
        <end position="1195"/>
    </location>
</feature>
<dbReference type="PANTHER" id="PTHR46276">
    <property type="entry name" value="E3 UBIQUITIN-PROTEIN LIGASE UBR5"/>
    <property type="match status" value="1"/>
</dbReference>
<dbReference type="Proteomes" id="UP001165289">
    <property type="component" value="Unassembled WGS sequence"/>
</dbReference>
<dbReference type="GO" id="GO:0005634">
    <property type="term" value="C:nucleus"/>
    <property type="evidence" value="ECO:0007669"/>
    <property type="project" value="TreeGrafter"/>
</dbReference>
<keyword evidence="3 5" id="KW-0833">Ubl conjugation pathway</keyword>
<name>A0AAV7JJC4_9METZ</name>
<feature type="active site" description="Glycyl thioester intermediate" evidence="5">
    <location>
        <position position="2607"/>
    </location>
</feature>
<dbReference type="GO" id="GO:0003723">
    <property type="term" value="F:RNA binding"/>
    <property type="evidence" value="ECO:0007669"/>
    <property type="project" value="InterPro"/>
</dbReference>
<evidence type="ECO:0000313" key="12">
    <source>
        <dbReference type="Proteomes" id="UP001165289"/>
    </source>
</evidence>
<sequence>MSSLACITQETGLLKSDQRSSTQLISKLNTLSLRLSDLKNITQTTHSSSQELHQIFSPRTQIIQIVISSSHIAFLLKTNEVCRVKYRVLPLPPLQNNFPMPHQESSYEEAVNSEFHSQNENNTLPNTNQPSIFSRCSTLPSVHEQVERPSLVDPEFIGSSSLGRGRGLQGLRNGTRAFNMRTLGRHPASNLRRNYLNNPGRTFRTTSEVPEDLINQAQAVLQCKNRSLISRELQRTGLDVNQAVNNLLSREDDGEEDESVSTVLGSDELLYLFESGAGTSMPIELPSQDGETFSLESSVQSLRRMREMPGLEGSSGRESRLGFSRPIGNDTHLDRLSDIILSYASIPGVNQGSQQIDSPKNDVSKRESKEREQDIQLPYCAFSKEDINSSSLLSSNVDLSPRIEFYQGPHWWVDGAPDHSYSTNPPLNSNKFTYIASTDTDLLAITFSGHLTYWPWDQPNGIYSNKEHTFPFSPNIDIKSTDRIRLLATSRFRISVLTMGNFTASFWDRTLKSKLPSSGSSLETPLHQLRLQPNHTVISLTCCDIFSACISSSGQIFWWGNLPYLDRKRAIMRIKNKFTSQHRVETPRNGGSFRSDIIREGSFVFIRGSPFYSIGTRALYLQKDVFVGTLQENLYSLNEKCRFKLFVRSGSQDHNFIPEESVSKIHIETSKASSMEHSYTAPPSFHTWHCRDVIFLEEPHFHSSPGQVVKIDGDFAIVSFPEKSVELSKEYPLNLSSSRIVKKEDLILLRHGHHNRGPICISLFPKKLNFRPDCTPVTITANNKGLYILYHQNNIPKLGIISLVTSRIENHQYFPSSMSSYLNQNPLILTLGSSNHFQSYFYIQDTHGSLLPLIKTQSNTFRDVPFIPLPPVRAFCSYYHSAYRISLIILACDNYLLTPCIVSNSPELLSKELRVVLEDQQLCKDATMEYTNGNHNILHTAIGVYILRLRSGFGQILYEPSYKLSNDETLKTKSLNMHQELSIYSEDSNGPRISVNSRPKSIFTTKSPNYSIVDSLESGNLAVDDRPISLFPKSSPQSNDPIELLINNFELDLPRLLVEINLDGFTPFMQAVHGRAYEVALRILTAIFKVSKSSHPGCFEQDILRMIFPNDSFLDDNPLFVLCANDPCSVTWTGESHETSIDIYECRTCGLVGDYCCCSECSRVCHKGHDCKKKLQPMKAFCDCSKLCNCKALISGNQIMRLRLLKELIQIGKLQTMMNSHGEYILNFLANTHSRQLREQTHRSPSYMSKSNLLAETEESFLFSKKALEICLSDWKTVYALFAAPGNVPSTSTIININNIHNLNIQSKESNAYLNSQQCTSHIETFLYTLLTSKSSDLIRLILSSICQAYNDGDLDAKQIAPKFLRSVIRIYLISTYEQWAPDAILTKKRNQIIQHNVQVVFRSMNKLAIKELWLMASSLVIPIQLGVVKPCDPMSIDCRKKNLADEFFKSRFLPTNSLPSGDDSEIIDSDCRSSFSDSGDSGFLINESESITTPEDVSVTTRATIGSSHIVPYISGDSTSESEEIMHEEGLDSAPELEEENHIHPLISTIESLTPPLPPILGRSIATVKSTDNPAIDLSFNHNMLNSVVDNVNLQSDINSHSISPYTLNVEMPTTNLDSHFSALNSEHGDASLRINHYSDLSWQPAFELISHRTNLSTSQHKRRQNFVTCPQDSCYPSYSHQEQVQARSFHFLIEQLIDVLRHQSLTPLSSITLEPSDITTCCTQIWYEMEPLLIWLIQVMDPLESQLRFGSSLDSPYSAFLSMKRGKERLHAKSTSNQGGDISQSANIPFDSNLTHPTFEQIPSTSTKHSIGMDSLEYLLSLTRSSFNEHREFIPPINLASMEHIGHVLDAVLYFLYNQPDRTIHGTNYDQTHSTVSVRDLYIEPMVDSLVSPNILPVLNVDSISDQLFPVSSDKTPSPNCNNIGESLSFQKVDNGYFFKRSSCMGFFGCPTPNYLAPIESIPCAEMPHILQPQTRREILFGAPQDPIIPDPDPHSPFHRMNTLTNLLNFPLIKCFSQMDRLASSRSLYKSISDYNECEISHSSLDLKRAAEVLIGRWRLSIELFCKLLYDKNRCDSIHILQLLQDFPSKEEKFREEMEKLTYRLGKDQREIHLNVSRDRTSLICDTFRQLNTYTESRDGLLTPLCVKQVKVTFKNEQGEGSGVARSFYTSFADAILSDEPLPSLVNIFTQCKNPEESWDPSCLLPLNPNALPFHPQNESSEISRDKVRQGTRLYSQVARLIGNLHSGKVTGMLLDIPTSQIDHLFNNHSHLARYVLRAYEIITDQINSSNVLPTYDDLTPSIQLSDLFPKDHYNLDHETECTTSAKRFKPSEFSELTPLFFEPGKCGFYSPRVGKYTPERKLAYLCVGRIVGLCLLTNELFPASFTRHVLKYLIGKDDTICWQDYAFMDPIGFESLRKILLLAQEGNCNSFNSLDLTFQISLSMFESSDLVELVENGSSIPVTVNNAEYYVKLYTQYRMKHVVREALLDMQLGLAQVIPITYFSNISPEELRLMLNGCNSFNMDSLKKIVIINNESKEDNKIVSKFIKWFWSLLRGFSDREKQDLLYFWTSSPKMPSSIHSYQPEPSIHIRPPEEDHLPTANTCIARMYIPLYSTRTQLKSKLLLAIKTKTFGFV</sequence>
<dbReference type="PANTHER" id="PTHR46276:SF1">
    <property type="entry name" value="E3 UBIQUITIN-PROTEIN LIGASE UBR5"/>
    <property type="match status" value="1"/>
</dbReference>
<keyword evidence="12" id="KW-1185">Reference proteome</keyword>
<proteinExistence type="predicted"/>
<dbReference type="InterPro" id="IPR009091">
    <property type="entry name" value="RCC1/BLIP-II"/>
</dbReference>
<evidence type="ECO:0000256" key="7">
    <source>
        <dbReference type="SAM" id="MobiDB-lite"/>
    </source>
</evidence>
<keyword evidence="2" id="KW-0863">Zinc-finger</keyword>
<dbReference type="Pfam" id="PF00658">
    <property type="entry name" value="MLLE"/>
    <property type="match status" value="1"/>
</dbReference>
<comment type="caution">
    <text evidence="11">The sequence shown here is derived from an EMBL/GenBank/DDBJ whole genome shotgun (WGS) entry which is preliminary data.</text>
</comment>
<dbReference type="Gene3D" id="3.30.2160.10">
    <property type="entry name" value="Hect, E3 ligase catalytic domain"/>
    <property type="match status" value="1"/>
</dbReference>
<dbReference type="CDD" id="cd14423">
    <property type="entry name" value="CUE_UBR5"/>
    <property type="match status" value="1"/>
</dbReference>
<dbReference type="InterPro" id="IPR035983">
    <property type="entry name" value="Hect_E3_ubiquitin_ligase"/>
</dbReference>
<dbReference type="PROSITE" id="PS50237">
    <property type="entry name" value="HECT"/>
    <property type="match status" value="1"/>
</dbReference>
<dbReference type="GO" id="GO:0000209">
    <property type="term" value="P:protein polyubiquitination"/>
    <property type="evidence" value="ECO:0007669"/>
    <property type="project" value="TreeGrafter"/>
</dbReference>
<dbReference type="PROSITE" id="PS51309">
    <property type="entry name" value="PABC"/>
    <property type="match status" value="1"/>
</dbReference>